<proteinExistence type="predicted"/>
<evidence type="ECO:0000313" key="2">
    <source>
        <dbReference type="Proteomes" id="UP000516072"/>
    </source>
</evidence>
<dbReference type="Proteomes" id="UP000516072">
    <property type="component" value="Chromosome"/>
</dbReference>
<dbReference type="GO" id="GO:0016757">
    <property type="term" value="F:glycosyltransferase activity"/>
    <property type="evidence" value="ECO:0007669"/>
    <property type="project" value="TreeGrafter"/>
</dbReference>
<keyword evidence="1" id="KW-0808">Transferase</keyword>
<dbReference type="CDD" id="cd03801">
    <property type="entry name" value="GT4_PimA-like"/>
    <property type="match status" value="1"/>
</dbReference>
<dbReference type="Gene3D" id="3.40.50.2000">
    <property type="entry name" value="Glycogen Phosphorylase B"/>
    <property type="match status" value="2"/>
</dbReference>
<dbReference type="EMBL" id="LR778175">
    <property type="protein sequence ID" value="CAB1276751.1"/>
    <property type="molecule type" value="Genomic_DNA"/>
</dbReference>
<sequence length="394" mass="44922">MKILVLCDRFPFPLQNGQNLRIYHYVTHLSKKHQFDLVCYGDNEIPFPLRKLFHKIKIFPNPRLTLKKERSSLIDLKGKFSIVSYKSQKMTSWLQENMSCQNYDLLWMSGVGAAANLPKVKKLPFLADIIDSGLLTYWRSLRTAPTLEKKIRTGKRLIQEVIFEYSYFNKADSSIVVSELDARYLRWSCPQVPISTLHNGVDENYFFPDFKKTDPATIIFEGSMEFPPNVDAACFLVQDILPHIEIEIPDIRVLLVGRDPTPAVLALAKSNVTVTGFVEDIRPYLTQATVFVCPMRTGAGIKNKLLQAWSMGKPIIASPSAIGGLFVQEGENILIRSGAKEIANAIVKVIKDKVLHQKLAEEGRKTICMHYTWEQKSKELDSIFHFTVNTFHQK</sequence>
<keyword evidence="2" id="KW-1185">Reference proteome</keyword>
<dbReference type="Pfam" id="PF13692">
    <property type="entry name" value="Glyco_trans_1_4"/>
    <property type="match status" value="1"/>
</dbReference>
<dbReference type="SUPFAM" id="SSF53756">
    <property type="entry name" value="UDP-Glycosyltransferase/glycogen phosphorylase"/>
    <property type="match status" value="1"/>
</dbReference>
<protein>
    <submittedName>
        <fullName evidence="1">Glycosyl transferase, group 1</fullName>
    </submittedName>
</protein>
<reference evidence="1 2" key="1">
    <citation type="submission" date="2020-03" db="EMBL/GenBank/DDBJ databases">
        <authorList>
            <person name="Picone N."/>
        </authorList>
    </citation>
    <scope>NUCLEOTIDE SEQUENCE [LARGE SCALE GENOMIC DNA]</scope>
    <source>
        <strain evidence="1">NSCAC1</strain>
    </source>
</reference>
<accession>A0A7G1QAX7</accession>
<name>A0A7G1QAX7_9GAMM</name>
<gene>
    <name evidence="1" type="ORF">NSCAC_1328</name>
</gene>
<dbReference type="AlphaFoldDB" id="A0A7G1QAX7"/>
<dbReference type="PANTHER" id="PTHR12526:SF600">
    <property type="entry name" value="GLYCOSYL TRANSFERASE GROUP 1"/>
    <property type="match status" value="1"/>
</dbReference>
<organism evidence="1 2">
    <name type="scientific">Candidatus Nitrosacidococcus tergens</name>
    <dbReference type="NCBI Taxonomy" id="553981"/>
    <lineage>
        <taxon>Bacteria</taxon>
        <taxon>Pseudomonadati</taxon>
        <taxon>Pseudomonadota</taxon>
        <taxon>Gammaproteobacteria</taxon>
        <taxon>Chromatiales</taxon>
        <taxon>Chromatiaceae</taxon>
        <taxon>Candidatus Nitrosacidococcus</taxon>
    </lineage>
</organism>
<dbReference type="RefSeq" id="WP_197744019.1">
    <property type="nucleotide sequence ID" value="NZ_LR778175.1"/>
</dbReference>
<dbReference type="KEGG" id="ntg:NSCAC_1328"/>
<dbReference type="PANTHER" id="PTHR12526">
    <property type="entry name" value="GLYCOSYLTRANSFERASE"/>
    <property type="match status" value="1"/>
</dbReference>
<evidence type="ECO:0000313" key="1">
    <source>
        <dbReference type="EMBL" id="CAB1276751.1"/>
    </source>
</evidence>